<dbReference type="InterPro" id="IPR002347">
    <property type="entry name" value="SDR_fam"/>
</dbReference>
<organism evidence="4 5">
    <name type="scientific">Neolewinella agarilytica</name>
    <dbReference type="NCBI Taxonomy" id="478744"/>
    <lineage>
        <taxon>Bacteria</taxon>
        <taxon>Pseudomonadati</taxon>
        <taxon>Bacteroidota</taxon>
        <taxon>Saprospiria</taxon>
        <taxon>Saprospirales</taxon>
        <taxon>Lewinellaceae</taxon>
        <taxon>Neolewinella</taxon>
    </lineage>
</organism>
<name>A0A1H8ZSN4_9BACT</name>
<dbReference type="InterPro" id="IPR020904">
    <property type="entry name" value="Sc_DH/Rdtase_CS"/>
</dbReference>
<protein>
    <submittedName>
        <fullName evidence="4">Short-chain dehydrogenase</fullName>
    </submittedName>
</protein>
<dbReference type="PROSITE" id="PS00061">
    <property type="entry name" value="ADH_SHORT"/>
    <property type="match status" value="1"/>
</dbReference>
<dbReference type="GO" id="GO:0016491">
    <property type="term" value="F:oxidoreductase activity"/>
    <property type="evidence" value="ECO:0007669"/>
    <property type="project" value="UniProtKB-KW"/>
</dbReference>
<keyword evidence="5" id="KW-1185">Reference proteome</keyword>
<dbReference type="RefSeq" id="WP_090165118.1">
    <property type="nucleotide sequence ID" value="NZ_FOFB01000001.1"/>
</dbReference>
<gene>
    <name evidence="4" type="ORF">SAMN05444359_101415</name>
</gene>
<dbReference type="InParanoid" id="A0A1H8ZSN4"/>
<dbReference type="SUPFAM" id="SSF51735">
    <property type="entry name" value="NAD(P)-binding Rossmann-fold domains"/>
    <property type="match status" value="1"/>
</dbReference>
<dbReference type="PANTHER" id="PTHR24320">
    <property type="entry name" value="RETINOL DEHYDROGENASE"/>
    <property type="match status" value="1"/>
</dbReference>
<reference evidence="5" key="1">
    <citation type="submission" date="2016-10" db="EMBL/GenBank/DDBJ databases">
        <authorList>
            <person name="Varghese N."/>
            <person name="Submissions S."/>
        </authorList>
    </citation>
    <scope>NUCLEOTIDE SEQUENCE [LARGE SCALE GENOMIC DNA]</scope>
    <source>
        <strain evidence="5">DSM 24740</strain>
    </source>
</reference>
<dbReference type="PRINTS" id="PR00081">
    <property type="entry name" value="GDHRDH"/>
</dbReference>
<evidence type="ECO:0000313" key="4">
    <source>
        <dbReference type="EMBL" id="SEP66748.1"/>
    </source>
</evidence>
<comment type="similarity">
    <text evidence="1 3">Belongs to the short-chain dehydrogenases/reductases (SDR) family.</text>
</comment>
<proteinExistence type="inferred from homology"/>
<dbReference type="AlphaFoldDB" id="A0A1H8ZSN4"/>
<dbReference type="STRING" id="478744.SAMN05444359_101415"/>
<sequence>MKKKIFITGSTDGIGKLAAFKLAAAGHEVILHGRNAQKLEAVLAELKTASPQATVSGYLADLSDLSSVSAMAGAVKADHSVIDVLINNAGILLTKSPRNSAGMDIRFLVNYLAPVLLTRELLPLLHASEQGQVINLSSAAQAPVSLTALQGGQALSDQEAYAQSKLALTMWNHQMARQEDNITFIAVNPGSLLNTKMVKEAYGRHWSPADKGADILVALATEEKHMAMSGKYFDNDRGGYGPAHADATDQTSIDELLKLTDQLLP</sequence>
<dbReference type="OrthoDB" id="597510at2"/>
<evidence type="ECO:0000256" key="1">
    <source>
        <dbReference type="ARBA" id="ARBA00006484"/>
    </source>
</evidence>
<evidence type="ECO:0000256" key="2">
    <source>
        <dbReference type="ARBA" id="ARBA00023002"/>
    </source>
</evidence>
<evidence type="ECO:0000256" key="3">
    <source>
        <dbReference type="RuleBase" id="RU000363"/>
    </source>
</evidence>
<dbReference type="InterPro" id="IPR036291">
    <property type="entry name" value="NAD(P)-bd_dom_sf"/>
</dbReference>
<evidence type="ECO:0000313" key="5">
    <source>
        <dbReference type="Proteomes" id="UP000199021"/>
    </source>
</evidence>
<dbReference type="Pfam" id="PF00106">
    <property type="entry name" value="adh_short"/>
    <property type="match status" value="1"/>
</dbReference>
<dbReference type="Proteomes" id="UP000199021">
    <property type="component" value="Unassembled WGS sequence"/>
</dbReference>
<dbReference type="Gene3D" id="3.40.50.720">
    <property type="entry name" value="NAD(P)-binding Rossmann-like Domain"/>
    <property type="match status" value="1"/>
</dbReference>
<dbReference type="PANTHER" id="PTHR24320:SF148">
    <property type="entry name" value="NAD(P)-BINDING ROSSMANN-FOLD SUPERFAMILY PROTEIN"/>
    <property type="match status" value="1"/>
</dbReference>
<dbReference type="EMBL" id="FOFB01000001">
    <property type="protein sequence ID" value="SEP66748.1"/>
    <property type="molecule type" value="Genomic_DNA"/>
</dbReference>
<keyword evidence="2" id="KW-0560">Oxidoreductase</keyword>
<accession>A0A1H8ZSN4</accession>
<dbReference type="PRINTS" id="PR00080">
    <property type="entry name" value="SDRFAMILY"/>
</dbReference>